<dbReference type="PROSITE" id="PS00420">
    <property type="entry name" value="SRCR_1"/>
    <property type="match status" value="1"/>
</dbReference>
<evidence type="ECO:0000256" key="5">
    <source>
        <dbReference type="ARBA" id="ARBA00023136"/>
    </source>
</evidence>
<dbReference type="PANTHER" id="PTHR37456:SF6">
    <property type="entry name" value="COLLAGEN ALPHA-1(XXIII) CHAIN-LIKE ISOFORM X2"/>
    <property type="match status" value="1"/>
</dbReference>
<dbReference type="InterPro" id="IPR008160">
    <property type="entry name" value="Collagen"/>
</dbReference>
<evidence type="ECO:0000256" key="8">
    <source>
        <dbReference type="ARBA" id="ARBA00023180"/>
    </source>
</evidence>
<gene>
    <name evidence="13" type="primary">MARCO</name>
    <name evidence="13" type="ORF">AOXY_G14424</name>
</gene>
<dbReference type="PROSITE" id="PS50287">
    <property type="entry name" value="SRCR_2"/>
    <property type="match status" value="1"/>
</dbReference>
<dbReference type="EMBL" id="JAGXEW010000012">
    <property type="protein sequence ID" value="KAK1165800.1"/>
    <property type="molecule type" value="Genomic_DNA"/>
</dbReference>
<feature type="compositionally biased region" description="Low complexity" evidence="10">
    <location>
        <begin position="173"/>
        <end position="183"/>
    </location>
</feature>
<dbReference type="Proteomes" id="UP001230051">
    <property type="component" value="Unassembled WGS sequence"/>
</dbReference>
<evidence type="ECO:0000256" key="1">
    <source>
        <dbReference type="ARBA" id="ARBA00004606"/>
    </source>
</evidence>
<evidence type="ECO:0000256" key="2">
    <source>
        <dbReference type="ARBA" id="ARBA00022692"/>
    </source>
</evidence>
<feature type="transmembrane region" description="Helical" evidence="11">
    <location>
        <begin position="22"/>
        <end position="43"/>
    </location>
</feature>
<dbReference type="InterPro" id="IPR050938">
    <property type="entry name" value="Collagen_Structural_Proteins"/>
</dbReference>
<name>A0AAD8DAL9_ACIOX</name>
<dbReference type="Gene3D" id="3.10.250.10">
    <property type="entry name" value="SRCR-like domain"/>
    <property type="match status" value="1"/>
</dbReference>
<dbReference type="InterPro" id="IPR036772">
    <property type="entry name" value="SRCR-like_dom_sf"/>
</dbReference>
<comment type="subcellular location">
    <subcellularLocation>
        <location evidence="1">Membrane</location>
        <topology evidence="1">Single-pass type II membrane protein</topology>
    </subcellularLocation>
</comment>
<keyword evidence="7 13" id="KW-0675">Receptor</keyword>
<evidence type="ECO:0000259" key="12">
    <source>
        <dbReference type="PROSITE" id="PS50287"/>
    </source>
</evidence>
<keyword evidence="3" id="KW-0735">Signal-anchor</keyword>
<feature type="domain" description="SRCR" evidence="12">
    <location>
        <begin position="434"/>
        <end position="529"/>
    </location>
</feature>
<keyword evidence="4 11" id="KW-1133">Transmembrane helix</keyword>
<evidence type="ECO:0000256" key="10">
    <source>
        <dbReference type="SAM" id="MobiDB-lite"/>
    </source>
</evidence>
<dbReference type="Pfam" id="PF01391">
    <property type="entry name" value="Collagen"/>
    <property type="match status" value="1"/>
</dbReference>
<dbReference type="Pfam" id="PF00530">
    <property type="entry name" value="SRCR"/>
    <property type="match status" value="1"/>
</dbReference>
<feature type="disulfide bond" evidence="9">
    <location>
        <begin position="498"/>
        <end position="508"/>
    </location>
</feature>
<dbReference type="FunFam" id="3.10.250.10:FF:000011">
    <property type="entry name" value="Scavenger receptor class A member 5"/>
    <property type="match status" value="1"/>
</dbReference>
<protein>
    <submittedName>
        <fullName evidence="13">Macrophage receptor MARCO</fullName>
    </submittedName>
</protein>
<dbReference type="AlphaFoldDB" id="A0AAD8DAL9"/>
<feature type="compositionally biased region" description="Gly residues" evidence="10">
    <location>
        <begin position="232"/>
        <end position="241"/>
    </location>
</feature>
<keyword evidence="2 11" id="KW-0812">Transmembrane</keyword>
<dbReference type="InterPro" id="IPR001190">
    <property type="entry name" value="SRCR"/>
</dbReference>
<comment type="caution">
    <text evidence="9">Lacks conserved residue(s) required for the propagation of feature annotation.</text>
</comment>
<evidence type="ECO:0000256" key="9">
    <source>
        <dbReference type="PROSITE-ProRule" id="PRU00196"/>
    </source>
</evidence>
<proteinExistence type="predicted"/>
<keyword evidence="8" id="KW-0325">Glycoprotein</keyword>
<evidence type="ECO:0000256" key="7">
    <source>
        <dbReference type="ARBA" id="ARBA00023170"/>
    </source>
</evidence>
<feature type="region of interest" description="Disordered" evidence="10">
    <location>
        <begin position="165"/>
        <end position="432"/>
    </location>
</feature>
<sequence length="529" mass="54499">MPSHFNLECIDKKRKENKSVRWCLSWVIVYLVLLTAGNGLVAYKVYLMHSELKGSKEKEHLAPLEKPFTDKSFQLNKTDLHHGFTLETMSILSSIKNATDIVTLERATLQESVHHLQQKIRSMNSSLCSLDEKATKISQLKQDLEIINISNSNLVIKLENLTRTPGPPGLPGPLGSKGDPGLPGIAGPKGGTGIKGETGLPGLNGIKGEIGNQGLQGQKGVKGDVGETGPRGQAGGPGSKGDQGEHGPNGLRGETGSPGEKGDNGAPGVNGKDGLQGAQGEKGEKGINGDTGPNGIPGTSGIKGATGQKGERGEKGTPGTKGETGLQGGLGMRGEKGTKGDPGINGIAGSPGLQGVVGPKGTKGERGIQGLNGYTGVKGDKGNQGVQGRKGQKGEQGIGLRGLPGTKGDTGSQGIAGTPGAKGEKGNSGQYSNARIVGTSKRGRAELFHNGEWGTICNDGWDIKAATVFCRMLGYQQATEFYTDGHGTGPILLDDLICAGTESSLSACRSGGWKKHNCGHSEDAGVECA</sequence>
<accession>A0AAD8DAL9</accession>
<evidence type="ECO:0000313" key="14">
    <source>
        <dbReference type="Proteomes" id="UP001230051"/>
    </source>
</evidence>
<evidence type="ECO:0000256" key="3">
    <source>
        <dbReference type="ARBA" id="ARBA00022968"/>
    </source>
</evidence>
<keyword evidence="5 11" id="KW-0472">Membrane</keyword>
<reference evidence="13" key="1">
    <citation type="submission" date="2022-02" db="EMBL/GenBank/DDBJ databases">
        <title>Atlantic sturgeon de novo genome assembly.</title>
        <authorList>
            <person name="Stock M."/>
            <person name="Klopp C."/>
            <person name="Guiguen Y."/>
            <person name="Cabau C."/>
            <person name="Parinello H."/>
            <person name="Santidrian Yebra-Pimentel E."/>
            <person name="Kuhl H."/>
            <person name="Dirks R.P."/>
            <person name="Guessner J."/>
            <person name="Wuertz S."/>
            <person name="Du K."/>
            <person name="Schartl M."/>
        </authorList>
    </citation>
    <scope>NUCLEOTIDE SEQUENCE</scope>
    <source>
        <strain evidence="13">STURGEONOMICS-FGT-2020</strain>
        <tissue evidence="13">Whole blood</tissue>
    </source>
</reference>
<evidence type="ECO:0000256" key="6">
    <source>
        <dbReference type="ARBA" id="ARBA00023157"/>
    </source>
</evidence>
<dbReference type="SUPFAM" id="SSF56487">
    <property type="entry name" value="SRCR-like"/>
    <property type="match status" value="1"/>
</dbReference>
<dbReference type="PANTHER" id="PTHR37456">
    <property type="entry name" value="SI:CH211-266K2.1"/>
    <property type="match status" value="1"/>
</dbReference>
<keyword evidence="6 9" id="KW-1015">Disulfide bond</keyword>
<organism evidence="13 14">
    <name type="scientific">Acipenser oxyrinchus oxyrinchus</name>
    <dbReference type="NCBI Taxonomy" id="40147"/>
    <lineage>
        <taxon>Eukaryota</taxon>
        <taxon>Metazoa</taxon>
        <taxon>Chordata</taxon>
        <taxon>Craniata</taxon>
        <taxon>Vertebrata</taxon>
        <taxon>Euteleostomi</taxon>
        <taxon>Actinopterygii</taxon>
        <taxon>Chondrostei</taxon>
        <taxon>Acipenseriformes</taxon>
        <taxon>Acipenseridae</taxon>
        <taxon>Acipenser</taxon>
    </lineage>
</organism>
<evidence type="ECO:0000256" key="11">
    <source>
        <dbReference type="SAM" id="Phobius"/>
    </source>
</evidence>
<dbReference type="PRINTS" id="PR00258">
    <property type="entry name" value="SPERACTRCPTR"/>
</dbReference>
<comment type="caution">
    <text evidence="13">The sequence shown here is derived from an EMBL/GenBank/DDBJ whole genome shotgun (WGS) entry which is preliminary data.</text>
</comment>
<evidence type="ECO:0000256" key="4">
    <source>
        <dbReference type="ARBA" id="ARBA00022989"/>
    </source>
</evidence>
<dbReference type="SMART" id="SM00202">
    <property type="entry name" value="SR"/>
    <property type="match status" value="1"/>
</dbReference>
<dbReference type="GO" id="GO:0016020">
    <property type="term" value="C:membrane"/>
    <property type="evidence" value="ECO:0007669"/>
    <property type="project" value="UniProtKB-SubCell"/>
</dbReference>
<evidence type="ECO:0000313" key="13">
    <source>
        <dbReference type="EMBL" id="KAK1165800.1"/>
    </source>
</evidence>
<keyword evidence="14" id="KW-1185">Reference proteome</keyword>
<feature type="compositionally biased region" description="Gly residues" evidence="10">
    <location>
        <begin position="187"/>
        <end position="196"/>
    </location>
</feature>